<comment type="subcellular location">
    <subcellularLocation>
        <location evidence="1">Cell inner membrane</location>
        <topology evidence="1">Multi-pass membrane protein</topology>
    </subcellularLocation>
    <subcellularLocation>
        <location evidence="10">Cell membrane</location>
        <topology evidence="10">Multi-pass membrane protein</topology>
    </subcellularLocation>
</comment>
<dbReference type="NCBIfam" id="NF007934">
    <property type="entry name" value="PRK10650.1"/>
    <property type="match status" value="1"/>
</dbReference>
<dbReference type="GO" id="GO:0015606">
    <property type="term" value="F:spermidine transmembrane transporter activity"/>
    <property type="evidence" value="ECO:0007669"/>
    <property type="project" value="UniProtKB-UniRule"/>
</dbReference>
<dbReference type="GO" id="GO:0015220">
    <property type="term" value="F:choline transmembrane transporter activity"/>
    <property type="evidence" value="ECO:0007669"/>
    <property type="project" value="TreeGrafter"/>
</dbReference>
<dbReference type="Proteomes" id="UP000255167">
    <property type="component" value="Unassembled WGS sequence"/>
</dbReference>
<evidence type="ECO:0000256" key="2">
    <source>
        <dbReference type="ARBA" id="ARBA00011359"/>
    </source>
</evidence>
<dbReference type="EMBL" id="UGNC01000004">
    <property type="protein sequence ID" value="STW39138.1"/>
    <property type="molecule type" value="Genomic_DNA"/>
</dbReference>
<dbReference type="AlphaFoldDB" id="A0A378F5A7"/>
<sequence length="225" mass="24420">MFYWILLALAIIAEITGTLSMKWASVRGGHTGFILMLAMIALSYIFLAFAVKKIALGVAYALWEGIGILLITLFSVLLFDESLSLLKIAGLTTLVIGIVLISPAPRKKRLPSRRWPMQQFEWIHAAWLAIAIVLEIIANVFLKFSDGFRRKIYGILSLAAVLGAFSALSQAVKGIDLSVAYALWGGFGIAATIAAGWVLFGQRLNNKGWAGVILLVAGMVLIKLA</sequence>
<protein>
    <recommendedName>
        <fullName evidence="3 10">Spermidine export protein MdtI</fullName>
    </recommendedName>
</protein>
<evidence type="ECO:0000256" key="6">
    <source>
        <dbReference type="ARBA" id="ARBA00022519"/>
    </source>
</evidence>
<gene>
    <name evidence="10 11" type="primary">mdtI</name>
    <name evidence="11" type="ORF">NCTC9617_00659</name>
</gene>
<dbReference type="Pfam" id="PF00893">
    <property type="entry name" value="Multi_Drug_Res"/>
    <property type="match status" value="2"/>
</dbReference>
<feature type="transmembrane region" description="Helical" evidence="10">
    <location>
        <begin position="58"/>
        <end position="79"/>
    </location>
</feature>
<feature type="transmembrane region" description="Helical" evidence="10">
    <location>
        <begin position="153"/>
        <end position="172"/>
    </location>
</feature>
<dbReference type="Gene3D" id="1.10.3730.20">
    <property type="match status" value="2"/>
</dbReference>
<dbReference type="GO" id="GO:0031460">
    <property type="term" value="P:glycine betaine transport"/>
    <property type="evidence" value="ECO:0007669"/>
    <property type="project" value="TreeGrafter"/>
</dbReference>
<accession>A0A378F5A7</accession>
<dbReference type="FunFam" id="1.10.3730.20:FF:000001">
    <property type="entry name" value="Quaternary ammonium compound resistance transporter SugE"/>
    <property type="match status" value="2"/>
</dbReference>
<evidence type="ECO:0000256" key="3">
    <source>
        <dbReference type="ARBA" id="ARBA00021114"/>
    </source>
</evidence>
<name>A0A378F5A7_KLEPN</name>
<dbReference type="InterPro" id="IPR037185">
    <property type="entry name" value="EmrE-like"/>
</dbReference>
<dbReference type="GO" id="GO:0015297">
    <property type="term" value="F:antiporter activity"/>
    <property type="evidence" value="ECO:0007669"/>
    <property type="project" value="TreeGrafter"/>
</dbReference>
<feature type="transmembrane region" description="Helical" evidence="10">
    <location>
        <begin position="30"/>
        <end position="51"/>
    </location>
</feature>
<dbReference type="NCBIfam" id="NF007767">
    <property type="entry name" value="PRK10452.1"/>
    <property type="match status" value="1"/>
</dbReference>
<dbReference type="GO" id="GO:1990961">
    <property type="term" value="P:xenobiotic detoxification by transmembrane export across the plasma membrane"/>
    <property type="evidence" value="ECO:0007669"/>
    <property type="project" value="UniProtKB-ARBA"/>
</dbReference>
<dbReference type="SUPFAM" id="SSF103481">
    <property type="entry name" value="Multidrug resistance efflux transporter EmrE"/>
    <property type="match status" value="2"/>
</dbReference>
<evidence type="ECO:0000256" key="8">
    <source>
        <dbReference type="ARBA" id="ARBA00022989"/>
    </source>
</evidence>
<evidence type="ECO:0000256" key="7">
    <source>
        <dbReference type="ARBA" id="ARBA00022692"/>
    </source>
</evidence>
<dbReference type="GO" id="GO:0005886">
    <property type="term" value="C:plasma membrane"/>
    <property type="evidence" value="ECO:0007669"/>
    <property type="project" value="UniProtKB-SubCell"/>
</dbReference>
<evidence type="ECO:0000256" key="4">
    <source>
        <dbReference type="ARBA" id="ARBA00022448"/>
    </source>
</evidence>
<dbReference type="InterPro" id="IPR000390">
    <property type="entry name" value="Small_drug/metabolite_transptr"/>
</dbReference>
<keyword evidence="6" id="KW-0997">Cell inner membrane</keyword>
<keyword evidence="5 10" id="KW-1003">Cell membrane</keyword>
<dbReference type="HAMAP" id="MF_01597">
    <property type="entry name" value="MdtI"/>
    <property type="match status" value="1"/>
</dbReference>
<comment type="function">
    <text evidence="10">Catalyzes the excretion of spermidine.</text>
</comment>
<dbReference type="InterPro" id="IPR023737">
    <property type="entry name" value="Spermidine_export_MdtI"/>
</dbReference>
<feature type="transmembrane region" description="Helical" evidence="10">
    <location>
        <begin position="122"/>
        <end position="141"/>
    </location>
</feature>
<reference evidence="11 12" key="1">
    <citation type="submission" date="2018-06" db="EMBL/GenBank/DDBJ databases">
        <authorList>
            <consortium name="Pathogen Informatics"/>
            <person name="Doyle S."/>
        </authorList>
    </citation>
    <scope>NUCLEOTIDE SEQUENCE [LARGE SCALE GENOMIC DNA]</scope>
    <source>
        <strain evidence="11 12">NCTC9617</strain>
    </source>
</reference>
<keyword evidence="4 10" id="KW-0813">Transport</keyword>
<feature type="transmembrane region" description="Helical" evidence="10">
    <location>
        <begin position="85"/>
        <end position="101"/>
    </location>
</feature>
<comment type="subunit">
    <text evidence="2 10">Forms a complex with MdtJ.</text>
</comment>
<proteinExistence type="inferred from homology"/>
<keyword evidence="8 10" id="KW-1133">Transmembrane helix</keyword>
<evidence type="ECO:0000256" key="5">
    <source>
        <dbReference type="ARBA" id="ARBA00022475"/>
    </source>
</evidence>
<evidence type="ECO:0000256" key="9">
    <source>
        <dbReference type="ARBA" id="ARBA00023136"/>
    </source>
</evidence>
<evidence type="ECO:0000313" key="11">
    <source>
        <dbReference type="EMBL" id="STW39138.1"/>
    </source>
</evidence>
<comment type="similarity">
    <text evidence="10">Belongs to the drug/metabolite transporter (DMT) superfamily. Small multidrug resistance (SMR) (TC 2.A.7.1) family. MdtI subfamily.</text>
</comment>
<evidence type="ECO:0000256" key="1">
    <source>
        <dbReference type="ARBA" id="ARBA00004429"/>
    </source>
</evidence>
<dbReference type="PANTHER" id="PTHR30561:SF6">
    <property type="entry name" value="SPERMIDINE EXPORT PROTEIN MDTI"/>
    <property type="match status" value="1"/>
</dbReference>
<organism evidence="11 12">
    <name type="scientific">Klebsiella pneumoniae</name>
    <dbReference type="NCBI Taxonomy" id="573"/>
    <lineage>
        <taxon>Bacteria</taxon>
        <taxon>Pseudomonadati</taxon>
        <taxon>Pseudomonadota</taxon>
        <taxon>Gammaproteobacteria</taxon>
        <taxon>Enterobacterales</taxon>
        <taxon>Enterobacteriaceae</taxon>
        <taxon>Klebsiella/Raoultella group</taxon>
        <taxon>Klebsiella</taxon>
        <taxon>Klebsiella pneumoniae complex</taxon>
    </lineage>
</organism>
<feature type="transmembrane region" description="Helical" evidence="10">
    <location>
        <begin position="206"/>
        <end position="224"/>
    </location>
</feature>
<evidence type="ECO:0000313" key="12">
    <source>
        <dbReference type="Proteomes" id="UP000255167"/>
    </source>
</evidence>
<evidence type="ECO:0000256" key="10">
    <source>
        <dbReference type="HAMAP-Rule" id="MF_01597"/>
    </source>
</evidence>
<dbReference type="PANTHER" id="PTHR30561">
    <property type="entry name" value="SMR FAMILY PROTON-DEPENDENT DRUG EFFLUX TRANSPORTER SUGE"/>
    <property type="match status" value="1"/>
</dbReference>
<keyword evidence="7 10" id="KW-0812">Transmembrane</keyword>
<keyword evidence="9 10" id="KW-0472">Membrane</keyword>
<dbReference type="GO" id="GO:0015199">
    <property type="term" value="F:amino-acid betaine transmembrane transporter activity"/>
    <property type="evidence" value="ECO:0007669"/>
    <property type="project" value="TreeGrafter"/>
</dbReference>
<feature type="transmembrane region" description="Helical" evidence="10">
    <location>
        <begin position="179"/>
        <end position="200"/>
    </location>
</feature>
<comment type="caution">
    <text evidence="10">Lacks conserved residue(s) required for the propagation of feature annotation.</text>
</comment>
<dbReference type="InterPro" id="IPR045324">
    <property type="entry name" value="Small_multidrug_res"/>
</dbReference>